<dbReference type="InParanoid" id="B8BVA5"/>
<reference evidence="2 3" key="2">
    <citation type="journal article" date="2008" name="Nature">
        <title>The Phaeodactylum genome reveals the evolutionary history of diatom genomes.</title>
        <authorList>
            <person name="Bowler C."/>
            <person name="Allen A.E."/>
            <person name="Badger J.H."/>
            <person name="Grimwood J."/>
            <person name="Jabbari K."/>
            <person name="Kuo A."/>
            <person name="Maheswari U."/>
            <person name="Martens C."/>
            <person name="Maumus F."/>
            <person name="Otillar R.P."/>
            <person name="Rayko E."/>
            <person name="Salamov A."/>
            <person name="Vandepoele K."/>
            <person name="Beszteri B."/>
            <person name="Gruber A."/>
            <person name="Heijde M."/>
            <person name="Katinka M."/>
            <person name="Mock T."/>
            <person name="Valentin K."/>
            <person name="Verret F."/>
            <person name="Berges J.A."/>
            <person name="Brownlee C."/>
            <person name="Cadoret J.P."/>
            <person name="Chiovitti A."/>
            <person name="Choi C.J."/>
            <person name="Coesel S."/>
            <person name="De Martino A."/>
            <person name="Detter J.C."/>
            <person name="Durkin C."/>
            <person name="Falciatore A."/>
            <person name="Fournet J."/>
            <person name="Haruta M."/>
            <person name="Huysman M.J."/>
            <person name="Jenkins B.D."/>
            <person name="Jiroutova K."/>
            <person name="Jorgensen R.E."/>
            <person name="Joubert Y."/>
            <person name="Kaplan A."/>
            <person name="Kroger N."/>
            <person name="Kroth P.G."/>
            <person name="La Roche J."/>
            <person name="Lindquist E."/>
            <person name="Lommer M."/>
            <person name="Martin-Jezequel V."/>
            <person name="Lopez P.J."/>
            <person name="Lucas S."/>
            <person name="Mangogna M."/>
            <person name="McGinnis K."/>
            <person name="Medlin L.K."/>
            <person name="Montsant A."/>
            <person name="Oudot-Le Secq M.P."/>
            <person name="Napoli C."/>
            <person name="Obornik M."/>
            <person name="Parker M.S."/>
            <person name="Petit J.L."/>
            <person name="Porcel B.M."/>
            <person name="Poulsen N."/>
            <person name="Robison M."/>
            <person name="Rychlewski L."/>
            <person name="Rynearson T.A."/>
            <person name="Schmutz J."/>
            <person name="Shapiro H."/>
            <person name="Siaut M."/>
            <person name="Stanley M."/>
            <person name="Sussman M.R."/>
            <person name="Taylor A.R."/>
            <person name="Vardi A."/>
            <person name="von Dassow P."/>
            <person name="Vyverman W."/>
            <person name="Willis A."/>
            <person name="Wyrwicz L.S."/>
            <person name="Rokhsar D.S."/>
            <person name="Weissenbach J."/>
            <person name="Armbrust E.V."/>
            <person name="Green B.R."/>
            <person name="Van de Peer Y."/>
            <person name="Grigoriev I.V."/>
        </authorList>
    </citation>
    <scope>NUCLEOTIDE SEQUENCE [LARGE SCALE GENOMIC DNA]</scope>
    <source>
        <strain evidence="2 3">CCMP1335</strain>
    </source>
</reference>
<dbReference type="HOGENOM" id="CLU_919757_0_0_1"/>
<sequence length="303" mass="32882">MQTPFHTLNMTITNLIPIRVDAHNSDGTVRIIDTLLIDTTCLPISHVPRPRPHDGTTASTSAEERLKSMASDYSIPSLVAVNASHLTESILTDAEVYGAVRSSKHYLGGRLDLLSDTKLYMKIYGQISAQLSIALNVDKEQLLLNGSTLLGKSEESPMDTTISLNIESNVKEEGNSAPDGTTSTEQTKSSSNIIRIKLRLRQESIVVVDEFDYDVNTSGCEGCDPFSIANSIVQDLKLPLEFATSIAASIVEQIYGVQIRESLDGMELGVSRDVPAAYVVDVAKEGPSSTFSQMLLDSDLSSR</sequence>
<evidence type="ECO:0000313" key="2">
    <source>
        <dbReference type="EMBL" id="EED94900.1"/>
    </source>
</evidence>
<dbReference type="OMA" id="CLPISHV"/>
<dbReference type="GeneID" id="7452452"/>
<evidence type="ECO:0000313" key="3">
    <source>
        <dbReference type="Proteomes" id="UP000001449"/>
    </source>
</evidence>
<reference evidence="2 3" key="1">
    <citation type="journal article" date="2004" name="Science">
        <title>The genome of the diatom Thalassiosira pseudonana: ecology, evolution, and metabolism.</title>
        <authorList>
            <person name="Armbrust E.V."/>
            <person name="Berges J.A."/>
            <person name="Bowler C."/>
            <person name="Green B.R."/>
            <person name="Martinez D."/>
            <person name="Putnam N.H."/>
            <person name="Zhou S."/>
            <person name="Allen A.E."/>
            <person name="Apt K.E."/>
            <person name="Bechner M."/>
            <person name="Brzezinski M.A."/>
            <person name="Chaal B.K."/>
            <person name="Chiovitti A."/>
            <person name="Davis A.K."/>
            <person name="Demarest M.S."/>
            <person name="Detter J.C."/>
            <person name="Glavina T."/>
            <person name="Goodstein D."/>
            <person name="Hadi M.Z."/>
            <person name="Hellsten U."/>
            <person name="Hildebrand M."/>
            <person name="Jenkins B.D."/>
            <person name="Jurka J."/>
            <person name="Kapitonov V.V."/>
            <person name="Kroger N."/>
            <person name="Lau W.W."/>
            <person name="Lane T.W."/>
            <person name="Larimer F.W."/>
            <person name="Lippmeier J.C."/>
            <person name="Lucas S."/>
            <person name="Medina M."/>
            <person name="Montsant A."/>
            <person name="Obornik M."/>
            <person name="Parker M.S."/>
            <person name="Palenik B."/>
            <person name="Pazour G.J."/>
            <person name="Richardson P.M."/>
            <person name="Rynearson T.A."/>
            <person name="Saito M.A."/>
            <person name="Schwartz D.C."/>
            <person name="Thamatrakoln K."/>
            <person name="Valentin K."/>
            <person name="Vardi A."/>
            <person name="Wilkerson F.P."/>
            <person name="Rokhsar D.S."/>
        </authorList>
    </citation>
    <scope>NUCLEOTIDE SEQUENCE [LARGE SCALE GENOMIC DNA]</scope>
    <source>
        <strain evidence="2 3">CCMP1335</strain>
    </source>
</reference>
<dbReference type="InterPro" id="IPR006939">
    <property type="entry name" value="SNF5"/>
</dbReference>
<dbReference type="Proteomes" id="UP000001449">
    <property type="component" value="Chromosome 2"/>
</dbReference>
<gene>
    <name evidence="2" type="ORF">THAPSDRAFT_21447</name>
</gene>
<accession>B8BVA5</accession>
<dbReference type="RefSeq" id="XP_002287457.1">
    <property type="nucleotide sequence ID" value="XM_002287421.1"/>
</dbReference>
<keyword evidence="3" id="KW-1185">Reference proteome</keyword>
<name>B8BVA5_THAPS</name>
<dbReference type="PaxDb" id="35128-Thaps21447"/>
<feature type="compositionally biased region" description="Polar residues" evidence="1">
    <location>
        <begin position="178"/>
        <end position="188"/>
    </location>
</feature>
<dbReference type="STRING" id="35128.B8BVA5"/>
<dbReference type="GO" id="GO:0006338">
    <property type="term" value="P:chromatin remodeling"/>
    <property type="evidence" value="ECO:0007669"/>
    <property type="project" value="InterPro"/>
</dbReference>
<evidence type="ECO:0000256" key="1">
    <source>
        <dbReference type="SAM" id="MobiDB-lite"/>
    </source>
</evidence>
<protein>
    <submittedName>
        <fullName evidence="2">Uncharacterized protein</fullName>
    </submittedName>
</protein>
<dbReference type="EMBL" id="CM000639">
    <property type="protein sequence ID" value="EED94900.1"/>
    <property type="molecule type" value="Genomic_DNA"/>
</dbReference>
<organism evidence="2 3">
    <name type="scientific">Thalassiosira pseudonana</name>
    <name type="common">Marine diatom</name>
    <name type="synonym">Cyclotella nana</name>
    <dbReference type="NCBI Taxonomy" id="35128"/>
    <lineage>
        <taxon>Eukaryota</taxon>
        <taxon>Sar</taxon>
        <taxon>Stramenopiles</taxon>
        <taxon>Ochrophyta</taxon>
        <taxon>Bacillariophyta</taxon>
        <taxon>Coscinodiscophyceae</taxon>
        <taxon>Thalassiosirophycidae</taxon>
        <taxon>Thalassiosirales</taxon>
        <taxon>Thalassiosiraceae</taxon>
        <taxon>Thalassiosira</taxon>
    </lineage>
</organism>
<dbReference type="eggNOG" id="ENOG502SX19">
    <property type="taxonomic scope" value="Eukaryota"/>
</dbReference>
<feature type="region of interest" description="Disordered" evidence="1">
    <location>
        <begin position="168"/>
        <end position="188"/>
    </location>
</feature>
<proteinExistence type="predicted"/>
<dbReference type="AlphaFoldDB" id="B8BVA5"/>
<dbReference type="KEGG" id="tps:THAPSDRAFT_21447"/>
<dbReference type="GO" id="GO:0000228">
    <property type="term" value="C:nuclear chromosome"/>
    <property type="evidence" value="ECO:0007669"/>
    <property type="project" value="InterPro"/>
</dbReference>
<dbReference type="Pfam" id="PF04855">
    <property type="entry name" value="SNF5"/>
    <property type="match status" value="1"/>
</dbReference>